<proteinExistence type="predicted"/>
<name>A0A161WFN7_9NOCA</name>
<evidence type="ECO:0000313" key="1">
    <source>
        <dbReference type="EMBL" id="KZM75769.1"/>
    </source>
</evidence>
<reference evidence="1 2" key="1">
    <citation type="submission" date="2016-04" db="EMBL/GenBank/DDBJ databases">
        <authorList>
            <person name="Evans L.H."/>
            <person name="Alamgir A."/>
            <person name="Owens N."/>
            <person name="Weber N.D."/>
            <person name="Virtaneva K."/>
            <person name="Barbian K."/>
            <person name="Babar A."/>
            <person name="Rosenke K."/>
        </authorList>
    </citation>
    <scope>NUCLEOTIDE SEQUENCE [LARGE SCALE GENOMIC DNA]</scope>
    <source>
        <strain evidence="1 2">IFM 0406</strain>
    </source>
</reference>
<comment type="caution">
    <text evidence="1">The sequence shown here is derived from an EMBL/GenBank/DDBJ whole genome shotgun (WGS) entry which is preliminary data.</text>
</comment>
<protein>
    <submittedName>
        <fullName evidence="1">Uncharacterized protein</fullName>
    </submittedName>
</protein>
<keyword evidence="2" id="KW-1185">Reference proteome</keyword>
<dbReference type="Proteomes" id="UP000076512">
    <property type="component" value="Unassembled WGS sequence"/>
</dbReference>
<dbReference type="EMBL" id="LWGR01000003">
    <property type="protein sequence ID" value="KZM75769.1"/>
    <property type="molecule type" value="Genomic_DNA"/>
</dbReference>
<dbReference type="AlphaFoldDB" id="A0A161WFN7"/>
<sequence>MKLTDQTGSEFTLSGVIRRAVDEVGQPFQISFHLWPLTDLRAGIIAELVDVEGVFHGYQPCMCLLAVLWCQ</sequence>
<organism evidence="1 2">
    <name type="scientific">Nocardia terpenica</name>
    <dbReference type="NCBI Taxonomy" id="455432"/>
    <lineage>
        <taxon>Bacteria</taxon>
        <taxon>Bacillati</taxon>
        <taxon>Actinomycetota</taxon>
        <taxon>Actinomycetes</taxon>
        <taxon>Mycobacteriales</taxon>
        <taxon>Nocardiaceae</taxon>
        <taxon>Nocardia</taxon>
    </lineage>
</organism>
<gene>
    <name evidence="1" type="ORF">AWN90_20755</name>
</gene>
<evidence type="ECO:0000313" key="2">
    <source>
        <dbReference type="Proteomes" id="UP000076512"/>
    </source>
</evidence>
<accession>A0A161WFN7</accession>